<evidence type="ECO:0000256" key="4">
    <source>
        <dbReference type="ARBA" id="ARBA00022643"/>
    </source>
</evidence>
<evidence type="ECO:0000256" key="3">
    <source>
        <dbReference type="ARBA" id="ARBA00022630"/>
    </source>
</evidence>
<keyword evidence="4 9" id="KW-0288">FMN</keyword>
<evidence type="ECO:0000256" key="9">
    <source>
        <dbReference type="HAMAP-Rule" id="MF_01986"/>
    </source>
</evidence>
<evidence type="ECO:0000259" key="10">
    <source>
        <dbReference type="Pfam" id="PF01977"/>
    </source>
</evidence>
<evidence type="ECO:0000256" key="2">
    <source>
        <dbReference type="ARBA" id="ARBA00022602"/>
    </source>
</evidence>
<dbReference type="Gene3D" id="3.40.50.1950">
    <property type="entry name" value="Flavin prenyltransferase-like"/>
    <property type="match status" value="1"/>
</dbReference>
<feature type="domain" description="3-octaprenyl-4-hydroxybenzoate carboxy-lyase-like Rift-related" evidence="10">
    <location>
        <begin position="310"/>
        <end position="507"/>
    </location>
</feature>
<dbReference type="InterPro" id="IPR032901">
    <property type="entry name" value="UbiX_pad_YclB"/>
</dbReference>
<keyword evidence="9" id="KW-0058">Aromatic hydrocarbons catabolism</keyword>
<protein>
    <recommendedName>
        <fullName evidence="8 9">Multifunctional fusion protein</fullName>
    </recommendedName>
    <domain>
        <recommendedName>
            <fullName evidence="9">Probable UbiX-like flavin prenyltransferase</fullName>
            <ecNumber evidence="9">2.5.1.129</ecNumber>
        </recommendedName>
        <alternativeName>
            <fullName evidence="9">Phenolic acid decarboxylase subunit B</fullName>
            <shortName evidence="8">PAD</shortName>
        </alternativeName>
    </domain>
    <domain>
        <recommendedName>
            <fullName evidence="8">Phenolic acid decarboxylase</fullName>
            <shortName evidence="8">PAD</shortName>
            <ecNumber evidence="8">4.1.1.-</ecNumber>
        </recommendedName>
    </domain>
</protein>
<dbReference type="NCBIfam" id="TIGR00421">
    <property type="entry name" value="ubiX_pad"/>
    <property type="match status" value="1"/>
</dbReference>
<feature type="binding site" evidence="9">
    <location>
        <begin position="9"/>
        <end position="11"/>
    </location>
    <ligand>
        <name>FMN</name>
        <dbReference type="ChEBI" id="CHEBI:58210"/>
    </ligand>
</feature>
<feature type="domain" description="3-octaprenyl-4-hydroxybenzoate carboxy-lyase-like C-terminal" evidence="13">
    <location>
        <begin position="513"/>
        <end position="636"/>
    </location>
</feature>
<sequence>MRLIVGITGATGAPLGVELLQALRAIPDVETHLVMSKWAKTTIELETPYTPAEVAALADYCHSPADQAATISSGSFRTDGMIIIPCSMKTLAGVRAGYAEGLVGRAADVVLKEGRKLVLVPREMPLSTIHLENMLALSRMGVAIVPPMPAFYNLPQTVDDIIQHIVARVLDQFGLEHTRARRWQGLRQAANFSQENVIMAFDDLRSFLHALDQQGQLLKISEEVNAEPDLAAAANATGRIGDGAPALWFDNIRGFTDARVAMNTIGSWQNHAISLGLPPNTPVKKQIDEFIRRWDNFPVAPERRANPGWAENTVDGDAINLFDILPLFRLNDGDGGFYLDKACVVSRDPLDPDNFGKQNVGIYRMEVKGKRKLGLQPVPMHDIALHLHKAEERGEDLPIAITLGNDPIITLMGATPLKYDQSEYEMAGALRESPYPIATAPLTGFDVPWGSEVILEGVIESRKREIEGPFGEFTGHYSGGRNMTVVRIDKVSYHSKPIFESLYLGMPWTEIDYLMGPATCVPLYQQLKAEFPEVQAVNAMYTHGLLAIISTKKRYGGFARAVGLRAMTTPHGLGYVKMVIMVDEDVDPFNLPQVMWALSSKVNPAGDLVQLPNMSVLELDPGSSPAGITDKLIIDATTPVAPDNRGHYSQPVVDLPETKAWAEKLTAMLANRK</sequence>
<dbReference type="InterPro" id="IPR048304">
    <property type="entry name" value="UbiD_Rift_dom"/>
</dbReference>
<keyword evidence="2 9" id="KW-0637">Prenyltransferase</keyword>
<evidence type="ECO:0000256" key="1">
    <source>
        <dbReference type="ARBA" id="ARBA00004749"/>
    </source>
</evidence>
<feature type="domain" description="3-octaprenyl-4-hydroxybenzoate carboxy-lyase-like N-terminal" evidence="12">
    <location>
        <begin position="209"/>
        <end position="288"/>
    </location>
</feature>
<dbReference type="GO" id="GO:0005829">
    <property type="term" value="C:cytosol"/>
    <property type="evidence" value="ECO:0007669"/>
    <property type="project" value="TreeGrafter"/>
</dbReference>
<feature type="binding site" evidence="9">
    <location>
        <begin position="87"/>
        <end position="90"/>
    </location>
    <ligand>
        <name>FMN</name>
        <dbReference type="ChEBI" id="CHEBI:58210"/>
    </ligand>
</feature>
<dbReference type="KEGG" id="spt:SPA2778"/>
<comment type="pathway">
    <text evidence="1">Cofactor biosynthesis; ubiquinone biosynthesis.</text>
</comment>
<dbReference type="FunFam" id="3.40.1670.10:FF:000003">
    <property type="entry name" value="Phenolic acid decarboxylase"/>
    <property type="match status" value="1"/>
</dbReference>
<dbReference type="NCBIfam" id="NF041204">
    <property type="entry name" value="VdcC"/>
    <property type="match status" value="1"/>
</dbReference>
<feature type="binding site" evidence="8">
    <location>
        <position position="359"/>
    </location>
    <ligand>
        <name>Mn(2+)</name>
        <dbReference type="ChEBI" id="CHEBI:29035"/>
    </ligand>
</feature>
<dbReference type="Proteomes" id="UP000008185">
    <property type="component" value="Chromosome"/>
</dbReference>
<comment type="cofactor">
    <cofactor evidence="8">
        <name>prenylated FMN</name>
        <dbReference type="ChEBI" id="CHEBI:87746"/>
    </cofactor>
    <text evidence="8">Binds 1 prenylated FMN per subunit.</text>
</comment>
<evidence type="ECO:0000313" key="14">
    <source>
        <dbReference type="EMBL" id="AAV78633.1"/>
    </source>
</evidence>
<dbReference type="InterPro" id="IPR004507">
    <property type="entry name" value="UbiX-like"/>
</dbReference>
<comment type="cofactor">
    <cofactor evidence="8">
        <name>Mn(2+)</name>
        <dbReference type="ChEBI" id="CHEBI:29035"/>
    </cofactor>
</comment>
<dbReference type="InterPro" id="IPR053417">
    <property type="entry name" value="PAD_UbiD-like"/>
</dbReference>
<proteinExistence type="inferred from homology"/>
<feature type="binding site" evidence="8">
    <location>
        <begin position="359"/>
        <end position="364"/>
    </location>
    <ligand>
        <name>prenylated FMN</name>
        <dbReference type="ChEBI" id="CHEBI:87746"/>
    </ligand>
</feature>
<dbReference type="GO" id="GO:0008694">
    <property type="term" value="F:4-hydroxy-3-polyprenylbenzoate decarboxylase activity"/>
    <property type="evidence" value="ECO:0007669"/>
    <property type="project" value="TreeGrafter"/>
</dbReference>
<keyword evidence="8" id="KW-0464">Manganese</keyword>
<dbReference type="Pfam" id="PF20695">
    <property type="entry name" value="UbiD_N"/>
    <property type="match status" value="1"/>
</dbReference>
<evidence type="ECO:0000256" key="6">
    <source>
        <dbReference type="ARBA" id="ARBA00022793"/>
    </source>
</evidence>
<dbReference type="EMBL" id="DAASTS010000001">
    <property type="protein sequence ID" value="HAE6984730.1"/>
    <property type="molecule type" value="Genomic_DNA"/>
</dbReference>
<reference evidence="15" key="3">
    <citation type="submission" date="2018-07" db="EMBL/GenBank/DDBJ databases">
        <authorList>
            <consortium name="NCBI Pathogen Detection Project"/>
        </authorList>
    </citation>
    <scope>NUCLEOTIDE SEQUENCE</scope>
    <source>
        <strain evidence="15">ATCC 9150</strain>
    </source>
</reference>
<feature type="domain" description="Flavoprotein" evidence="11">
    <location>
        <begin position="1"/>
        <end position="173"/>
    </location>
</feature>
<keyword evidence="8" id="KW-0456">Lyase</keyword>
<dbReference type="SUPFAM" id="SSF50475">
    <property type="entry name" value="FMN-binding split barrel"/>
    <property type="match status" value="1"/>
</dbReference>
<dbReference type="NCBIfam" id="TIGR00148">
    <property type="entry name" value="UbiD family decarboxylase"/>
    <property type="match status" value="1"/>
</dbReference>
<keyword evidence="9" id="KW-0216">Detoxification</keyword>
<keyword evidence="6 8" id="KW-0210">Decarboxylase</keyword>
<dbReference type="InterPro" id="IPR049381">
    <property type="entry name" value="UbiD-like_C"/>
</dbReference>
<evidence type="ECO:0000259" key="13">
    <source>
        <dbReference type="Pfam" id="PF20696"/>
    </source>
</evidence>
<dbReference type="HAMAP" id="MF_01986">
    <property type="entry name" value="ubiX_pad_yclB"/>
    <property type="match status" value="1"/>
</dbReference>
<evidence type="ECO:0000259" key="12">
    <source>
        <dbReference type="Pfam" id="PF20695"/>
    </source>
</evidence>
<dbReference type="InterPro" id="IPR003382">
    <property type="entry name" value="Flavoprotein"/>
</dbReference>
<feature type="binding site" evidence="9">
    <location>
        <position position="36"/>
    </location>
    <ligand>
        <name>FMN</name>
        <dbReference type="ChEBI" id="CHEBI:58210"/>
    </ligand>
</feature>
<organism evidence="14 16">
    <name type="scientific">Salmonella paratyphi A (strain ATCC 9150 / SARB42)</name>
    <dbReference type="NCBI Taxonomy" id="295319"/>
    <lineage>
        <taxon>Bacteria</taxon>
        <taxon>Pseudomonadati</taxon>
        <taxon>Pseudomonadota</taxon>
        <taxon>Gammaproteobacteria</taxon>
        <taxon>Enterobacterales</taxon>
        <taxon>Enterobacteriaceae</taxon>
        <taxon>Salmonella</taxon>
    </lineage>
</organism>
<evidence type="ECO:0000259" key="11">
    <source>
        <dbReference type="Pfam" id="PF02441"/>
    </source>
</evidence>
<evidence type="ECO:0000313" key="16">
    <source>
        <dbReference type="Proteomes" id="UP000008185"/>
    </source>
</evidence>
<dbReference type="SMR" id="A0A0H2WS03"/>
<comment type="similarity">
    <text evidence="8">Belongs to the UbiD family. YclC subfamily.</text>
</comment>
<reference evidence="14 16" key="1">
    <citation type="journal article" date="2004" name="Nat. Genet.">
        <title>Comparison of genome degradation in Paratyphi A and Typhi, human-restricted serovars of Salmonella enterica that cause typhoid.</title>
        <authorList>
            <person name="McClelland M."/>
            <person name="Sanderson K.E."/>
            <person name="Clifton S.W."/>
            <person name="Latreille P."/>
            <person name="Porwollik S."/>
            <person name="Sabo A."/>
            <person name="Meyer R."/>
            <person name="Bieri T."/>
            <person name="Ozersky P."/>
            <person name="McLellan M."/>
            <person name="Harkins C.R."/>
            <person name="Wang C."/>
            <person name="Nguyen C."/>
            <person name="Berghoff A."/>
            <person name="Elliott G."/>
            <person name="Kohlberg S."/>
            <person name="Strong C."/>
            <person name="Du F."/>
            <person name="Carter J."/>
            <person name="Kremizki C."/>
            <person name="Layman D."/>
            <person name="Leonard S."/>
            <person name="Sun H."/>
            <person name="Fulton L."/>
            <person name="Nash W."/>
            <person name="Miner T."/>
            <person name="Minx P."/>
            <person name="Delehaunty K."/>
            <person name="Fronick C."/>
            <person name="Magrini V."/>
            <person name="Nhan M."/>
            <person name="Warren W."/>
            <person name="Florea L."/>
            <person name="Spieth J."/>
            <person name="Wilson R.K."/>
        </authorList>
    </citation>
    <scope>NUCLEOTIDE SEQUENCE [LARGE SCALE GENOMIC DNA]</scope>
    <source>
        <strain evidence="14">ATCC 9150</strain>
        <strain evidence="16">ATCC 9150 / SARB42</strain>
    </source>
</reference>
<accession>A0A0H2WS03</accession>
<comment type="catalytic activity">
    <reaction evidence="7 9">
        <text>dimethylallyl phosphate + FMNH2 = prenylated FMNH2 + phosphate</text>
        <dbReference type="Rhea" id="RHEA:37743"/>
        <dbReference type="ChEBI" id="CHEBI:43474"/>
        <dbReference type="ChEBI" id="CHEBI:57618"/>
        <dbReference type="ChEBI" id="CHEBI:87467"/>
        <dbReference type="ChEBI" id="CHEBI:88052"/>
        <dbReference type="EC" id="2.5.1.129"/>
    </reaction>
</comment>
<dbReference type="Pfam" id="PF20696">
    <property type="entry name" value="UbiD_C"/>
    <property type="match status" value="1"/>
</dbReference>
<dbReference type="Pfam" id="PF01977">
    <property type="entry name" value="UbiD"/>
    <property type="match status" value="1"/>
</dbReference>
<dbReference type="InterPro" id="IPR032902">
    <property type="entry name" value="BsdC"/>
</dbReference>
<dbReference type="EC" id="2.5.1.129" evidence="9"/>
<name>A0A0H2WS03_SALPA</name>
<dbReference type="GO" id="GO:0006744">
    <property type="term" value="P:ubiquinone biosynthetic process"/>
    <property type="evidence" value="ECO:0007669"/>
    <property type="project" value="TreeGrafter"/>
</dbReference>
<reference evidence="15" key="2">
    <citation type="journal article" date="2018" name="Genome Biol.">
        <title>SKESA: strategic k-mer extension for scrupulous assemblies.</title>
        <authorList>
            <person name="Souvorov A."/>
            <person name="Agarwala R."/>
            <person name="Lipman D.J."/>
        </authorList>
    </citation>
    <scope>NUCLEOTIDE SEQUENCE</scope>
    <source>
        <strain evidence="15">ATCC 9150</strain>
    </source>
</reference>
<feature type="binding site" evidence="9">
    <location>
        <position position="122"/>
    </location>
    <ligand>
        <name>FMN</name>
        <dbReference type="ChEBI" id="CHEBI:58210"/>
    </ligand>
</feature>
<keyword evidence="3 9" id="KW-0285">Flavoprotein</keyword>
<dbReference type="GO" id="GO:0046872">
    <property type="term" value="F:metal ion binding"/>
    <property type="evidence" value="ECO:0007669"/>
    <property type="project" value="UniProtKB-KW"/>
</dbReference>
<dbReference type="GO" id="GO:0106141">
    <property type="term" value="F:flavin prenyltransferase activity"/>
    <property type="evidence" value="ECO:0007669"/>
    <property type="project" value="UniProtKB-EC"/>
</dbReference>
<dbReference type="NCBIfam" id="NF004685">
    <property type="entry name" value="PRK06029.1"/>
    <property type="match status" value="1"/>
</dbReference>
<dbReference type="EMBL" id="CP000026">
    <property type="protein sequence ID" value="AAV78633.1"/>
    <property type="molecule type" value="Genomic_DNA"/>
</dbReference>
<dbReference type="SUPFAM" id="SSF52507">
    <property type="entry name" value="Homo-oligomeric flavin-containing Cys decarboxylases, HFCD"/>
    <property type="match status" value="1"/>
</dbReference>
<dbReference type="Gene3D" id="3.40.1670.10">
    <property type="entry name" value="UbiD C-terminal domain-like"/>
    <property type="match status" value="1"/>
</dbReference>
<dbReference type="NCBIfam" id="NF041206">
    <property type="entry name" value="VdcB"/>
    <property type="match status" value="1"/>
</dbReference>
<comment type="subunit">
    <text evidence="9">Homododecamer.</text>
</comment>
<feature type="binding site" evidence="8">
    <location>
        <position position="423"/>
    </location>
    <ligand>
        <name>Mn(2+)</name>
        <dbReference type="ChEBI" id="CHEBI:29035"/>
    </ligand>
</feature>
<dbReference type="HOGENOM" id="CLU_023348_3_2_6"/>
<comment type="function">
    <text evidence="9">Involved in the non-oxidative decarboxylation and detoxification of phenolic derivatives. Flavin prenyltransferase that catalyzes the synthesis of the prenylated FMN cofactor (prenyl-FMN) for phenolic acid decarboxylase.</text>
</comment>
<feature type="binding site" evidence="8">
    <location>
        <begin position="380"/>
        <end position="381"/>
    </location>
    <ligand>
        <name>prenylated FMN</name>
        <dbReference type="ChEBI" id="CHEBI:87746"/>
    </ligand>
</feature>
<dbReference type="PANTHER" id="PTHR30108:SF17">
    <property type="entry name" value="FERULIC ACID DECARBOXYLASE 1"/>
    <property type="match status" value="1"/>
</dbReference>
<dbReference type="InterPro" id="IPR002830">
    <property type="entry name" value="UbiD"/>
</dbReference>
<dbReference type="PANTHER" id="PTHR30108">
    <property type="entry name" value="3-OCTAPRENYL-4-HYDROXYBENZOATE CARBOXY-LYASE-RELATED"/>
    <property type="match status" value="1"/>
</dbReference>
<dbReference type="Pfam" id="PF02441">
    <property type="entry name" value="Flavoprotein"/>
    <property type="match status" value="1"/>
</dbReference>
<evidence type="ECO:0000256" key="7">
    <source>
        <dbReference type="ARBA" id="ARBA00050612"/>
    </source>
</evidence>
<dbReference type="SUPFAM" id="SSF143968">
    <property type="entry name" value="UbiD C-terminal domain-like"/>
    <property type="match status" value="1"/>
</dbReference>
<evidence type="ECO:0000256" key="5">
    <source>
        <dbReference type="ARBA" id="ARBA00022679"/>
    </source>
</evidence>
<dbReference type="EC" id="4.1.1.-" evidence="8"/>
<feature type="binding site" evidence="8">
    <location>
        <position position="381"/>
    </location>
    <ligand>
        <name>Mn(2+)</name>
        <dbReference type="ChEBI" id="CHEBI:29035"/>
    </ligand>
</feature>
<evidence type="ECO:0000256" key="8">
    <source>
        <dbReference type="HAMAP-Rule" id="MF_01985"/>
    </source>
</evidence>
<dbReference type="AlphaFoldDB" id="A0A0H2WS03"/>
<keyword evidence="5 9" id="KW-0808">Transferase</keyword>
<feature type="active site" description="Proton donor" evidence="8">
    <location>
        <position position="472"/>
    </location>
</feature>
<dbReference type="InterPro" id="IPR049383">
    <property type="entry name" value="UbiD-like_N"/>
</dbReference>
<dbReference type="FunFam" id="3.40.50.1950:FF:000001">
    <property type="entry name" value="Flavin prenyltransferase UbiX"/>
    <property type="match status" value="1"/>
</dbReference>
<dbReference type="InterPro" id="IPR036551">
    <property type="entry name" value="Flavin_trans-like"/>
</dbReference>
<gene>
    <name evidence="14" type="ordered locus">SPA2778</name>
    <name evidence="15" type="ORF">GNB70_000282</name>
</gene>
<dbReference type="HAMAP" id="MF_01985">
    <property type="entry name" value="UbiD_YclC"/>
    <property type="match status" value="1"/>
</dbReference>
<keyword evidence="8" id="KW-0479">Metal-binding</keyword>
<dbReference type="GO" id="GO:0009636">
    <property type="term" value="P:response to toxic substance"/>
    <property type="evidence" value="ECO:0007669"/>
    <property type="project" value="UniProtKB-KW"/>
</dbReference>
<comment type="similarity">
    <text evidence="9">Belongs to the UbiX/PAD1 family. YclB subfamily.</text>
</comment>
<dbReference type="HAMAP" id="MF_01984">
    <property type="entry name" value="ubiX_pad"/>
    <property type="match status" value="1"/>
</dbReference>
<evidence type="ECO:0000313" key="15">
    <source>
        <dbReference type="EMBL" id="HAE6984730.1"/>
    </source>
</evidence>